<feature type="compositionally biased region" description="Polar residues" evidence="1">
    <location>
        <begin position="586"/>
        <end position="600"/>
    </location>
</feature>
<dbReference type="InterPro" id="IPR029021">
    <property type="entry name" value="Prot-tyrosine_phosphatase-like"/>
</dbReference>
<dbReference type="InterPro" id="IPR020422">
    <property type="entry name" value="TYR_PHOSPHATASE_DUAL_dom"/>
</dbReference>
<dbReference type="PANTHER" id="PTHR46653:SF1">
    <property type="entry name" value="SPECIFICITY PROTEIN PHOSPHATASE, PUTATIVE-RELATED"/>
    <property type="match status" value="1"/>
</dbReference>
<feature type="compositionally biased region" description="Low complexity" evidence="1">
    <location>
        <begin position="623"/>
        <end position="633"/>
    </location>
</feature>
<dbReference type="SMART" id="SM00195">
    <property type="entry name" value="DSPc"/>
    <property type="match status" value="1"/>
</dbReference>
<dbReference type="Proteomes" id="UP000054937">
    <property type="component" value="Unassembled WGS sequence"/>
</dbReference>
<feature type="region of interest" description="Disordered" evidence="1">
    <location>
        <begin position="711"/>
        <end position="730"/>
    </location>
</feature>
<protein>
    <recommendedName>
        <fullName evidence="2">Tyrosine-protein phosphatase domain-containing protein</fullName>
    </recommendedName>
</protein>
<feature type="compositionally biased region" description="Low complexity" evidence="1">
    <location>
        <begin position="454"/>
        <end position="473"/>
    </location>
</feature>
<name>A0A0V0R4F7_PSEPJ</name>
<dbReference type="EMBL" id="LDAU01000054">
    <property type="protein sequence ID" value="KRX09096.1"/>
    <property type="molecule type" value="Genomic_DNA"/>
</dbReference>
<sequence>MNINNNDMQINGNMNEIDQDIEYNQEEDDGQIIGAIKIKDGLFIGDDFASKDLEFVVTNKVTHIINCAGNEIQNEWEQVGVNYLTFYWEESDDQVLFDQSDQNLNYIYNFITQCHNLGESVLVHSFKGQSRACCALAAFFMIKNINLIYRWTLYKTLEYLNSRRPDLEIRASFFHQLTALENYLSQKGLGPKSSNWQELSEDNVNVFECEELLIRNTFLNSKNEQIADIFMKQNAALFHQILLQDLNQKITWSDFGQNQKEKLESKVFPHQDIITTKLQPSQKKFIKSILKGSGKIQKLTNNKLNNSFVHQQQQVQSGQKSKSVHKSMQANKSYKMINNQNNEQQKQLQYQINNQQGKSKSATTSQNLNKKTSTFSFQQNMQKQQQLQKKQQSQSSKYQEQLSQFQKQQKQQQQQQQQIQQQQQNNYQQQLQNPQQQIKNRSFKSNSNHTKNESQTSKNTQNNLNNSFNQHPNVKPNANRNQTPNQFQNQSQIIGRSSSHQKIDKDQQQQFLQNQAQPQMKQPVVNNFMGNQKLSQQQQQQQQEEINQTLLTKEKIQQIREMAFQRFDAFDQNTNQNYQQMNKNSSIHKFNAQERSQSLKSKGEQKENIINTQNKNDSIKKSFNGNNNFQQNIQGHIPQDINQTYSYQANQMSQEREQVVQNNSNLLRDKDLNRKNQQQDAQYLNKNINQEMEVINKNNDNLKKSLMNFQNQKQQQQPNMLPNQQQNMMKNPQNFQNFSQMYNNMNSQNNLNQKTPVRIPNQQKNVTQNENIKNQSFSQKQNPLTYTPKHQQNQNQRYDSNRKQINDKNVTPPPHNNNYVNNIQQRPNSSSTTRGFSPGFKNMDDKNNLQQNKYRLRSSSPGQSKMSENNQNIIYNNYQQQKYNNFMNQLNEQNTSQLINENKNNMSLNYGQNINTSMNIKNNNNNIFQHSYQPMNQKQSWKF</sequence>
<feature type="region of interest" description="Disordered" evidence="1">
    <location>
        <begin position="425"/>
        <end position="517"/>
    </location>
</feature>
<feature type="domain" description="Tyrosine-protein phosphatase" evidence="2">
    <location>
        <begin position="34"/>
        <end position="186"/>
    </location>
</feature>
<dbReference type="PROSITE" id="PS50054">
    <property type="entry name" value="TYR_PHOSPHATASE_DUAL"/>
    <property type="match status" value="1"/>
</dbReference>
<reference evidence="3 4" key="1">
    <citation type="journal article" date="2015" name="Sci. Rep.">
        <title>Genome of the facultative scuticociliatosis pathogen Pseudocohnilembus persalinus provides insight into its virulence through horizontal gene transfer.</title>
        <authorList>
            <person name="Xiong J."/>
            <person name="Wang G."/>
            <person name="Cheng J."/>
            <person name="Tian M."/>
            <person name="Pan X."/>
            <person name="Warren A."/>
            <person name="Jiang C."/>
            <person name="Yuan D."/>
            <person name="Miao W."/>
        </authorList>
    </citation>
    <scope>NUCLEOTIDE SEQUENCE [LARGE SCALE GENOMIC DNA]</scope>
    <source>
        <strain evidence="3">36N120E</strain>
    </source>
</reference>
<feature type="compositionally biased region" description="Low complexity" evidence="1">
    <location>
        <begin position="425"/>
        <end position="437"/>
    </location>
</feature>
<dbReference type="OrthoDB" id="10252009at2759"/>
<dbReference type="Pfam" id="PF00782">
    <property type="entry name" value="DSPc"/>
    <property type="match status" value="1"/>
</dbReference>
<evidence type="ECO:0000313" key="4">
    <source>
        <dbReference type="Proteomes" id="UP000054937"/>
    </source>
</evidence>
<feature type="compositionally biased region" description="Polar residues" evidence="1">
    <location>
        <begin position="816"/>
        <end position="835"/>
    </location>
</feature>
<dbReference type="OMA" id="PTMIQQM"/>
<comment type="caution">
    <text evidence="3">The sequence shown here is derived from an EMBL/GenBank/DDBJ whole genome shotgun (WGS) entry which is preliminary data.</text>
</comment>
<feature type="region of interest" description="Disordered" evidence="1">
    <location>
        <begin position="378"/>
        <end position="401"/>
    </location>
</feature>
<feature type="compositionally biased region" description="Low complexity" evidence="1">
    <location>
        <begin position="508"/>
        <end position="517"/>
    </location>
</feature>
<gene>
    <name evidence="3" type="ORF">PPERSA_08812</name>
</gene>
<dbReference type="CDD" id="cd14498">
    <property type="entry name" value="DSP"/>
    <property type="match status" value="1"/>
</dbReference>
<dbReference type="InterPro" id="IPR000340">
    <property type="entry name" value="Dual-sp_phosphatase_cat-dom"/>
</dbReference>
<proteinExistence type="predicted"/>
<feature type="compositionally biased region" description="Polar residues" evidence="1">
    <location>
        <begin position="476"/>
        <end position="500"/>
    </location>
</feature>
<feature type="region of interest" description="Disordered" evidence="1">
    <location>
        <begin position="779"/>
        <end position="849"/>
    </location>
</feature>
<organism evidence="3 4">
    <name type="scientific">Pseudocohnilembus persalinus</name>
    <name type="common">Ciliate</name>
    <dbReference type="NCBI Taxonomy" id="266149"/>
    <lineage>
        <taxon>Eukaryota</taxon>
        <taxon>Sar</taxon>
        <taxon>Alveolata</taxon>
        <taxon>Ciliophora</taxon>
        <taxon>Intramacronucleata</taxon>
        <taxon>Oligohymenophorea</taxon>
        <taxon>Scuticociliatia</taxon>
        <taxon>Philasterida</taxon>
        <taxon>Pseudocohnilembidae</taxon>
        <taxon>Pseudocohnilembus</taxon>
    </lineage>
</organism>
<dbReference type="PANTHER" id="PTHR46653">
    <property type="entry name" value="SPECIFICITY PROTEIN PHOSPHATASE, PUTATIVE-RELATED"/>
    <property type="match status" value="1"/>
</dbReference>
<feature type="compositionally biased region" description="Polar residues" evidence="1">
    <location>
        <begin position="438"/>
        <end position="449"/>
    </location>
</feature>
<dbReference type="AlphaFoldDB" id="A0A0V0R4F7"/>
<dbReference type="SUPFAM" id="SSF52799">
    <property type="entry name" value="(Phosphotyrosine protein) phosphatases II"/>
    <property type="match status" value="1"/>
</dbReference>
<keyword evidence="4" id="KW-1185">Reference proteome</keyword>
<accession>A0A0V0R4F7</accession>
<evidence type="ECO:0000259" key="2">
    <source>
        <dbReference type="PROSITE" id="PS50054"/>
    </source>
</evidence>
<feature type="region of interest" description="Disordered" evidence="1">
    <location>
        <begin position="586"/>
        <end position="633"/>
    </location>
</feature>
<dbReference type="Gene3D" id="3.90.190.10">
    <property type="entry name" value="Protein tyrosine phosphatase superfamily"/>
    <property type="match status" value="1"/>
</dbReference>
<feature type="compositionally biased region" description="Polar residues" evidence="1">
    <location>
        <begin position="779"/>
        <end position="798"/>
    </location>
</feature>
<evidence type="ECO:0000313" key="3">
    <source>
        <dbReference type="EMBL" id="KRX09096.1"/>
    </source>
</evidence>
<dbReference type="InParanoid" id="A0A0V0R4F7"/>
<evidence type="ECO:0000256" key="1">
    <source>
        <dbReference type="SAM" id="MobiDB-lite"/>
    </source>
</evidence>